<organism evidence="2 3">
    <name type="scientific">Limosilactobacillus reuteri</name>
    <name type="common">Lactobacillus reuteri</name>
    <dbReference type="NCBI Taxonomy" id="1598"/>
    <lineage>
        <taxon>Bacteria</taxon>
        <taxon>Bacillati</taxon>
        <taxon>Bacillota</taxon>
        <taxon>Bacilli</taxon>
        <taxon>Lactobacillales</taxon>
        <taxon>Lactobacillaceae</taxon>
        <taxon>Limosilactobacillus</taxon>
    </lineage>
</organism>
<reference evidence="3" key="1">
    <citation type="submission" date="2017-05" db="EMBL/GenBank/DDBJ databases">
        <authorList>
            <person name="Lin X.B."/>
            <person name="Stothard P."/>
            <person name="Tasseva G."/>
            <person name="Walter J."/>
        </authorList>
    </citation>
    <scope>NUCLEOTIDE SEQUENCE [LARGE SCALE GENOMIC DNA]</scope>
    <source>
        <strain evidence="3">114h</strain>
    </source>
</reference>
<dbReference type="InterPro" id="IPR003356">
    <property type="entry name" value="DNA_methylase_A-5"/>
</dbReference>
<protein>
    <submittedName>
        <fullName evidence="2">N-6 DNA methylase</fullName>
    </submittedName>
</protein>
<accession>A0A256SU03</accession>
<dbReference type="EMBL" id="NGPL01000017">
    <property type="protein sequence ID" value="OYS70332.1"/>
    <property type="molecule type" value="Genomic_DNA"/>
</dbReference>
<sequence length="171" mass="19535">MELKELTEKTLTLFNSKNTAGLIKNLPSYWNDNDVKAEFKKLVGDLSVDWLQKIFQYYEADRKDKKQDYTPTSLAKLMATLALRNGENHITDMCAGSGALTIQCWNLNHDIKAECLEFDEKVIPILLFNLAVRNIKATVYQMDVLQQEVTNSWQVVVGDEFGRVIENGDNN</sequence>
<feature type="domain" description="DNA methylase adenine-specific" evidence="1">
    <location>
        <begin position="56"/>
        <end position="149"/>
    </location>
</feature>
<comment type="caution">
    <text evidence="2">The sequence shown here is derived from an EMBL/GenBank/DDBJ whole genome shotgun (WGS) entry which is preliminary data.</text>
</comment>
<keyword evidence="2" id="KW-0808">Transferase</keyword>
<dbReference type="SUPFAM" id="SSF53335">
    <property type="entry name" value="S-adenosyl-L-methionine-dependent methyltransferases"/>
    <property type="match status" value="1"/>
</dbReference>
<dbReference type="AlphaFoldDB" id="A0A256SU03"/>
<dbReference type="GO" id="GO:0003677">
    <property type="term" value="F:DNA binding"/>
    <property type="evidence" value="ECO:0007669"/>
    <property type="project" value="InterPro"/>
</dbReference>
<keyword evidence="2" id="KW-0489">Methyltransferase</keyword>
<name>A0A256SU03_LIMRT</name>
<evidence type="ECO:0000313" key="3">
    <source>
        <dbReference type="Proteomes" id="UP000215747"/>
    </source>
</evidence>
<dbReference type="RefSeq" id="WP_094536752.1">
    <property type="nucleotide sequence ID" value="NZ_JAYFHP010000008.1"/>
</dbReference>
<dbReference type="GO" id="GO:0032259">
    <property type="term" value="P:methylation"/>
    <property type="evidence" value="ECO:0007669"/>
    <property type="project" value="UniProtKB-KW"/>
</dbReference>
<dbReference type="Proteomes" id="UP000215747">
    <property type="component" value="Unassembled WGS sequence"/>
</dbReference>
<dbReference type="Gene3D" id="3.40.50.150">
    <property type="entry name" value="Vaccinia Virus protein VP39"/>
    <property type="match status" value="1"/>
</dbReference>
<proteinExistence type="predicted"/>
<dbReference type="Pfam" id="PF02384">
    <property type="entry name" value="N6_Mtase"/>
    <property type="match status" value="1"/>
</dbReference>
<evidence type="ECO:0000313" key="2">
    <source>
        <dbReference type="EMBL" id="OYS70332.1"/>
    </source>
</evidence>
<reference evidence="2 3" key="2">
    <citation type="submission" date="2017-09" db="EMBL/GenBank/DDBJ databases">
        <title>Tripartite evolution among Lactobacillus johnsonii, Lactobacillus taiwanensis, Lactobacillus reuteri and their rodent host.</title>
        <authorList>
            <person name="Wang T."/>
            <person name="Knowles S."/>
            <person name="Cheng C."/>
        </authorList>
    </citation>
    <scope>NUCLEOTIDE SEQUENCE [LARGE SCALE GENOMIC DNA]</scope>
    <source>
        <strain evidence="2 3">114h</strain>
    </source>
</reference>
<gene>
    <name evidence="2" type="ORF">CBF96_02620</name>
</gene>
<dbReference type="InterPro" id="IPR029063">
    <property type="entry name" value="SAM-dependent_MTases_sf"/>
</dbReference>
<dbReference type="GO" id="GO:0008170">
    <property type="term" value="F:N-methyltransferase activity"/>
    <property type="evidence" value="ECO:0007669"/>
    <property type="project" value="InterPro"/>
</dbReference>
<evidence type="ECO:0000259" key="1">
    <source>
        <dbReference type="Pfam" id="PF02384"/>
    </source>
</evidence>